<reference evidence="2" key="1">
    <citation type="submission" date="2020-02" db="EMBL/GenBank/DDBJ databases">
        <authorList>
            <person name="Meier V. D."/>
        </authorList>
    </citation>
    <scope>NUCLEOTIDE SEQUENCE</scope>
    <source>
        <strain evidence="2">AVDCRST_MAG68</strain>
    </source>
</reference>
<dbReference type="SUPFAM" id="SSF75304">
    <property type="entry name" value="Amidase signature (AS) enzymes"/>
    <property type="match status" value="1"/>
</dbReference>
<organism evidence="2">
    <name type="scientific">uncultured Gemmatimonadota bacterium</name>
    <dbReference type="NCBI Taxonomy" id="203437"/>
    <lineage>
        <taxon>Bacteria</taxon>
        <taxon>Pseudomonadati</taxon>
        <taxon>Gemmatimonadota</taxon>
        <taxon>environmental samples</taxon>
    </lineage>
</organism>
<dbReference type="Pfam" id="PF01425">
    <property type="entry name" value="Amidase"/>
    <property type="match status" value="1"/>
</dbReference>
<feature type="domain" description="Amidase" evidence="1">
    <location>
        <begin position="33"/>
        <end position="472"/>
    </location>
</feature>
<dbReference type="PANTHER" id="PTHR42678">
    <property type="entry name" value="AMIDASE"/>
    <property type="match status" value="1"/>
</dbReference>
<evidence type="ECO:0000313" key="2">
    <source>
        <dbReference type="EMBL" id="CAA9337461.1"/>
    </source>
</evidence>
<keyword evidence="2" id="KW-0808">Transferase</keyword>
<accession>A0A6J4LPQ6</accession>
<dbReference type="InterPro" id="IPR036928">
    <property type="entry name" value="AS_sf"/>
</dbReference>
<proteinExistence type="predicted"/>
<dbReference type="InterPro" id="IPR023631">
    <property type="entry name" value="Amidase_dom"/>
</dbReference>
<dbReference type="AlphaFoldDB" id="A0A6J4LPQ6"/>
<sequence>MLAAQTARFEVREATIETIHRAFREGRLTSRALVAAHLARIDAYDRRGPYLNSLITINPDALAVADSLDRQYRRTGRLTGPLHGIPVIVKDNYDTRDLPTTAGSLALAGSVPPDDAFQVRRLREAGAIILAKSNMAEFAFTPFETVGSMLPGYTRNPYDLARGTAGSSGGTAAAVAASLGVVGLGTDTGNSIRGPAAHLALVGIRSTMGLTSRDGIIPLYLDRDVGGPMARTMADAVRVLDVIAGPDPADPVTAESRGRVATGGYAAHLRRDGLRGKRIGVVRQLSNTATTDSGVLARFEEALRTMRGQGAEVVDVQIPEMDTIQGSLWCGRFKTDINAYLASLGPRAPVKTLDEIVASGKFHPSIAGRLREFQRFTSPEEDKSCREAAANVPKLRAGVRAVLSSNRLDALVYPTWSNPPRLIGDLNTPHGNNSWQLSPPTGFPAVSVPMGYVQGSLPVGLQILGDAWTEPVLIQIGYAYEQATRHRRPPPTTPPL</sequence>
<gene>
    <name evidence="2" type="ORF">AVDCRST_MAG68-3432</name>
</gene>
<dbReference type="Gene3D" id="3.90.1300.10">
    <property type="entry name" value="Amidase signature (AS) domain"/>
    <property type="match status" value="1"/>
</dbReference>
<dbReference type="EMBL" id="CADCTW010000133">
    <property type="protein sequence ID" value="CAA9337461.1"/>
    <property type="molecule type" value="Genomic_DNA"/>
</dbReference>
<evidence type="ECO:0000259" key="1">
    <source>
        <dbReference type="Pfam" id="PF01425"/>
    </source>
</evidence>
<name>A0A6J4LPQ6_9BACT</name>
<dbReference type="PANTHER" id="PTHR42678:SF34">
    <property type="entry name" value="OS04G0183300 PROTEIN"/>
    <property type="match status" value="1"/>
</dbReference>
<dbReference type="GO" id="GO:0016740">
    <property type="term" value="F:transferase activity"/>
    <property type="evidence" value="ECO:0007669"/>
    <property type="project" value="UniProtKB-KW"/>
</dbReference>
<protein>
    <submittedName>
        <fullName evidence="2">Amidotransferase-related protein</fullName>
    </submittedName>
</protein>